<accession>A0ABS4CEJ3</accession>
<evidence type="ECO:0000313" key="2">
    <source>
        <dbReference type="Proteomes" id="UP000673375"/>
    </source>
</evidence>
<comment type="caution">
    <text evidence="1">The sequence shown here is derived from an EMBL/GenBank/DDBJ whole genome shotgun (WGS) entry which is preliminary data.</text>
</comment>
<keyword evidence="2" id="KW-1185">Reference proteome</keyword>
<protein>
    <submittedName>
        <fullName evidence="1">Uncharacterized protein</fullName>
    </submittedName>
</protein>
<reference evidence="1 2" key="1">
    <citation type="submission" date="2020-12" db="EMBL/GenBank/DDBJ databases">
        <title>Vagococcus allomyrinae sp. nov. and Enterococcus lavae sp. nov., isolated from the larvae of Allomyrina dichotoma.</title>
        <authorList>
            <person name="Lee S.D."/>
        </authorList>
    </citation>
    <scope>NUCLEOTIDE SEQUENCE [LARGE SCALE GENOMIC DNA]</scope>
    <source>
        <strain evidence="1 2">BWM-S5</strain>
    </source>
</reference>
<name>A0ABS4CEJ3_9ENTE</name>
<dbReference type="EMBL" id="JAEDXU010000001">
    <property type="protein sequence ID" value="MBP1045044.1"/>
    <property type="molecule type" value="Genomic_DNA"/>
</dbReference>
<sequence>MVIKNKIFTLNVTEQGTLDLLRLNADPYRMNWVITEDYLDEVNYYSKDKLFGNFIIKIEDKIYNSAYIKPEIKKQKEQIIVQYEFSEFQLEQVFDVSDADSFNWSISFTNKRKIPLKIQDLSVWIPFSYIMFRDTSVRRNVHQSAAVFPSLSPDFSKIAVMRRSSEDSSLGMYQLAGELFSVGSYCEFQNKFFEDISPSLDGVIYHKMILSGKNTSNEMDWIYPGKEIVVEAEGSEKWQYQIDEIVDQQAFIEKGIEIGHPKISYPEMVPVNQPFEVTVYGTEVVAAAMEWEVAGRHHTKKLNITDGQTIFGIATYCGEHRLSIELANEKKDQVVINAMESVRELVERRVDYLCNRSYGLEEESAFSPLSNQGESLGKLSLILKKNLLAEPKIEEVQKVEKSLNHYVLNKWFVKGDFKKPRNLYGSFYRVMDFEYLGHVLYLLSLFPDQLLQEQRADVYLEWAAKVVELRINPDCHDSLRAKEESEMLGVFFLYINELIEELTQRNIGDHDKLRRLWENNLFEILEDNASLKAVTTEHYFDNAGFGPAAAALANAGYTKSCLQYGELLLANIGFSNDFRFQNPDRWWEALAYMIHSLWGGITAAAALDVFHAVKDPKYLEASYRAFVGVLYCYDPHSTTTTKIEAGEAVSTYAVTSPHDNRLDLSRNRFGQETFAKDGGIFARIFDENSRQTSDWDMGEEMVAYLDRFGQDAYVYYDEEAVLKVVNGRAEIRENETFITSYAPYPRNIYFLHEKELIRLEGNGQEAILKMNG</sequence>
<dbReference type="Proteomes" id="UP000673375">
    <property type="component" value="Unassembled WGS sequence"/>
</dbReference>
<gene>
    <name evidence="1" type="ORF">I6N96_02040</name>
</gene>
<proteinExistence type="predicted"/>
<organism evidence="1 2">
    <name type="scientific">Enterococcus larvae</name>
    <dbReference type="NCBI Taxonomy" id="2794352"/>
    <lineage>
        <taxon>Bacteria</taxon>
        <taxon>Bacillati</taxon>
        <taxon>Bacillota</taxon>
        <taxon>Bacilli</taxon>
        <taxon>Lactobacillales</taxon>
        <taxon>Enterococcaceae</taxon>
        <taxon>Enterococcus</taxon>
    </lineage>
</organism>
<evidence type="ECO:0000313" key="1">
    <source>
        <dbReference type="EMBL" id="MBP1045044.1"/>
    </source>
</evidence>
<dbReference type="RefSeq" id="WP_209555831.1">
    <property type="nucleotide sequence ID" value="NZ_JAEDXU010000001.1"/>
</dbReference>